<dbReference type="KEGG" id="arue:QQX03_06025"/>
<dbReference type="Proteomes" id="UP001231445">
    <property type="component" value="Chromosome"/>
</dbReference>
<evidence type="ECO:0000256" key="2">
    <source>
        <dbReference type="SAM" id="SignalP"/>
    </source>
</evidence>
<organism evidence="3 4">
    <name type="scientific">Altererythrobacter rubellus</name>
    <dbReference type="NCBI Taxonomy" id="2173831"/>
    <lineage>
        <taxon>Bacteria</taxon>
        <taxon>Pseudomonadati</taxon>
        <taxon>Pseudomonadota</taxon>
        <taxon>Alphaproteobacteria</taxon>
        <taxon>Sphingomonadales</taxon>
        <taxon>Erythrobacteraceae</taxon>
        <taxon>Altererythrobacter</taxon>
    </lineage>
</organism>
<evidence type="ECO:0008006" key="5">
    <source>
        <dbReference type="Google" id="ProtNLM"/>
    </source>
</evidence>
<feature type="coiled-coil region" evidence="1">
    <location>
        <begin position="77"/>
        <end position="106"/>
    </location>
</feature>
<dbReference type="EMBL" id="CP127221">
    <property type="protein sequence ID" value="WIW94550.1"/>
    <property type="molecule type" value="Genomic_DNA"/>
</dbReference>
<keyword evidence="1" id="KW-0175">Coiled coil</keyword>
<reference evidence="3 4" key="1">
    <citation type="submission" date="2023-06" db="EMBL/GenBank/DDBJ databases">
        <title>Altererythrobacter rubellus NBRC 112769 genome.</title>
        <authorList>
            <person name="Zhang K."/>
        </authorList>
    </citation>
    <scope>NUCLEOTIDE SEQUENCE [LARGE SCALE GENOMIC DNA]</scope>
    <source>
        <strain evidence="3 4">NBRC 112769</strain>
    </source>
</reference>
<name>A0A9Y2B7L5_9SPHN</name>
<proteinExistence type="predicted"/>
<sequence length="182" mass="18062">MKFAKLAILATALAATPIAASAQDVGATVYGNDGNPIGTIDSNDGTNAVVNTGKYTAALPVSAFGTSENGPTLNITKAQIEEQLAAAQAQQEAAMAEAQAAAEAEAAAALAAALVVGAPVITADQQALGMVEEIAGENVIIKSEEDSLITLPLNLLAANPEGGLFALANFDDIMAAVQAVGG</sequence>
<dbReference type="RefSeq" id="WP_285974867.1">
    <property type="nucleotide sequence ID" value="NZ_CP127221.1"/>
</dbReference>
<accession>A0A9Y2B7L5</accession>
<gene>
    <name evidence="3" type="ORF">QQX03_06025</name>
</gene>
<evidence type="ECO:0000313" key="4">
    <source>
        <dbReference type="Proteomes" id="UP001231445"/>
    </source>
</evidence>
<keyword evidence="2" id="KW-0732">Signal</keyword>
<protein>
    <recommendedName>
        <fullName evidence="5">PRC-barrel domain-containing protein</fullName>
    </recommendedName>
</protein>
<evidence type="ECO:0000256" key="1">
    <source>
        <dbReference type="SAM" id="Coils"/>
    </source>
</evidence>
<evidence type="ECO:0000313" key="3">
    <source>
        <dbReference type="EMBL" id="WIW94550.1"/>
    </source>
</evidence>
<dbReference type="AlphaFoldDB" id="A0A9Y2B7L5"/>
<feature type="chain" id="PRO_5040880171" description="PRC-barrel domain-containing protein" evidence="2">
    <location>
        <begin position="23"/>
        <end position="182"/>
    </location>
</feature>
<keyword evidence="4" id="KW-1185">Reference proteome</keyword>
<feature type="signal peptide" evidence="2">
    <location>
        <begin position="1"/>
        <end position="22"/>
    </location>
</feature>